<proteinExistence type="inferred from homology"/>
<dbReference type="NCBIfam" id="NF004846">
    <property type="entry name" value="PRK06197.1"/>
    <property type="match status" value="1"/>
</dbReference>
<evidence type="ECO:0000256" key="2">
    <source>
        <dbReference type="ARBA" id="ARBA00023002"/>
    </source>
</evidence>
<evidence type="ECO:0000313" key="5">
    <source>
        <dbReference type="Proteomes" id="UP001597479"/>
    </source>
</evidence>
<evidence type="ECO:0000256" key="3">
    <source>
        <dbReference type="SAM" id="MobiDB-lite"/>
    </source>
</evidence>
<dbReference type="Proteomes" id="UP001597479">
    <property type="component" value="Unassembled WGS sequence"/>
</dbReference>
<evidence type="ECO:0000313" key="4">
    <source>
        <dbReference type="EMBL" id="MFD2796468.1"/>
    </source>
</evidence>
<name>A0ABW5VXU7_9MICO</name>
<reference evidence="5" key="1">
    <citation type="journal article" date="2019" name="Int. J. Syst. Evol. Microbiol.">
        <title>The Global Catalogue of Microorganisms (GCM) 10K type strain sequencing project: providing services to taxonomists for standard genome sequencing and annotation.</title>
        <authorList>
            <consortium name="The Broad Institute Genomics Platform"/>
            <consortium name="The Broad Institute Genome Sequencing Center for Infectious Disease"/>
            <person name="Wu L."/>
            <person name="Ma J."/>
        </authorList>
    </citation>
    <scope>NUCLEOTIDE SEQUENCE [LARGE SCALE GENOMIC DNA]</scope>
    <source>
        <strain evidence="5">CCM 7044</strain>
    </source>
</reference>
<dbReference type="PANTHER" id="PTHR24320:SF148">
    <property type="entry name" value="NAD(P)-BINDING ROSSMANN-FOLD SUPERFAMILY PROTEIN"/>
    <property type="match status" value="1"/>
</dbReference>
<dbReference type="RefSeq" id="WP_377188104.1">
    <property type="nucleotide sequence ID" value="NZ_JBHUOG010000002.1"/>
</dbReference>
<keyword evidence="2" id="KW-0560">Oxidoreductase</keyword>
<dbReference type="EMBL" id="JBHUOG010000002">
    <property type="protein sequence ID" value="MFD2796468.1"/>
    <property type="molecule type" value="Genomic_DNA"/>
</dbReference>
<comment type="caution">
    <text evidence="4">The sequence shown here is derived from an EMBL/GenBank/DDBJ whole genome shotgun (WGS) entry which is preliminary data.</text>
</comment>
<dbReference type="InterPro" id="IPR002347">
    <property type="entry name" value="SDR_fam"/>
</dbReference>
<dbReference type="CDD" id="cd05327">
    <property type="entry name" value="retinol-DH_like_SDR_c_like"/>
    <property type="match status" value="1"/>
</dbReference>
<dbReference type="InterPro" id="IPR036291">
    <property type="entry name" value="NAD(P)-bd_dom_sf"/>
</dbReference>
<accession>A0ABW5VXU7</accession>
<feature type="compositionally biased region" description="Polar residues" evidence="3">
    <location>
        <begin position="283"/>
        <end position="299"/>
    </location>
</feature>
<dbReference type="Gene3D" id="3.40.50.720">
    <property type="entry name" value="NAD(P)-binding Rossmann-like Domain"/>
    <property type="match status" value="1"/>
</dbReference>
<dbReference type="PANTHER" id="PTHR24320">
    <property type="entry name" value="RETINOL DEHYDROGENASE"/>
    <property type="match status" value="1"/>
</dbReference>
<feature type="region of interest" description="Disordered" evidence="3">
    <location>
        <begin position="259"/>
        <end position="308"/>
    </location>
</feature>
<keyword evidence="5" id="KW-1185">Reference proteome</keyword>
<dbReference type="SUPFAM" id="SSF51735">
    <property type="entry name" value="NAD(P)-binding Rossmann-fold domains"/>
    <property type="match status" value="1"/>
</dbReference>
<evidence type="ECO:0000256" key="1">
    <source>
        <dbReference type="ARBA" id="ARBA00006484"/>
    </source>
</evidence>
<gene>
    <name evidence="4" type="ORF">ACFS27_23100</name>
</gene>
<protein>
    <submittedName>
        <fullName evidence="4">Oxidoreductase</fullName>
    </submittedName>
</protein>
<dbReference type="PRINTS" id="PR00081">
    <property type="entry name" value="GDHRDH"/>
</dbReference>
<dbReference type="Pfam" id="PF00106">
    <property type="entry name" value="adh_short"/>
    <property type="match status" value="1"/>
</dbReference>
<sequence length="308" mass="33059">MASFTFADVPPMTGRTVVITGANSGIGRVTASALAQRGARVVLAVRNQDKGLAAAATMAGHTEVRSLDLADLSSVREFAHTFTEPIDLLINNAGLSLPPLERTAEGFELQFGTNHLGHFALTNLLLPQVRERVVTVGSLAHLIGSIDFTDLNWQRRRYRAYPAYGQSKLANLLFVHELHRRLTAAGSSVISTAAHPGIATTNLMNADGRGLRFRAEKALISRVSHTAEAGALPTLYAATADVPGNAYVGPDRLLGLRGAPAPARRTAKARDTDTARRLWDASEQLTDTTFPLPSASTERTPAHDTHHH</sequence>
<feature type="compositionally biased region" description="Basic and acidic residues" evidence="3">
    <location>
        <begin position="268"/>
        <end position="280"/>
    </location>
</feature>
<comment type="similarity">
    <text evidence="1">Belongs to the short-chain dehydrogenases/reductases (SDR) family.</text>
</comment>
<organism evidence="4 5">
    <name type="scientific">Promicromonospora vindobonensis</name>
    <dbReference type="NCBI Taxonomy" id="195748"/>
    <lineage>
        <taxon>Bacteria</taxon>
        <taxon>Bacillati</taxon>
        <taxon>Actinomycetota</taxon>
        <taxon>Actinomycetes</taxon>
        <taxon>Micrococcales</taxon>
        <taxon>Promicromonosporaceae</taxon>
        <taxon>Promicromonospora</taxon>
    </lineage>
</organism>